<feature type="compositionally biased region" description="Basic and acidic residues" evidence="23">
    <location>
        <begin position="777"/>
        <end position="804"/>
    </location>
</feature>
<evidence type="ECO:0000256" key="12">
    <source>
        <dbReference type="ARBA" id="ARBA00022960"/>
    </source>
</evidence>
<evidence type="ECO:0000256" key="17">
    <source>
        <dbReference type="ARBA" id="ARBA00023251"/>
    </source>
</evidence>
<keyword evidence="7" id="KW-0645">Protease</keyword>
<comment type="catalytic activity">
    <reaction evidence="20">
        <text>Preferential cleavage: (Ac)2-L-Lys-D-Ala-|-D-Ala. Also transpeptidation of peptidyl-alanyl moieties that are N-acyl substituents of D-alanine.</text>
        <dbReference type="EC" id="3.4.16.4"/>
    </reaction>
</comment>
<dbReference type="InterPro" id="IPR001264">
    <property type="entry name" value="Glyco_trans_51"/>
</dbReference>
<evidence type="ECO:0000256" key="9">
    <source>
        <dbReference type="ARBA" id="ARBA00022679"/>
    </source>
</evidence>
<evidence type="ECO:0000256" key="4">
    <source>
        <dbReference type="ARBA" id="ARBA00018638"/>
    </source>
</evidence>
<keyword evidence="17" id="KW-0046">Antibiotic resistance</keyword>
<evidence type="ECO:0000256" key="6">
    <source>
        <dbReference type="ARBA" id="ARBA00022645"/>
    </source>
</evidence>
<evidence type="ECO:0000256" key="8">
    <source>
        <dbReference type="ARBA" id="ARBA00022676"/>
    </source>
</evidence>
<keyword evidence="15" id="KW-1133">Transmembrane helix</keyword>
<evidence type="ECO:0000313" key="27">
    <source>
        <dbReference type="Proteomes" id="UP001501510"/>
    </source>
</evidence>
<dbReference type="PANTHER" id="PTHR32282">
    <property type="entry name" value="BINDING PROTEIN TRANSPEPTIDASE, PUTATIVE-RELATED"/>
    <property type="match status" value="1"/>
</dbReference>
<keyword evidence="10" id="KW-0812">Transmembrane</keyword>
<evidence type="ECO:0000256" key="16">
    <source>
        <dbReference type="ARBA" id="ARBA00023136"/>
    </source>
</evidence>
<feature type="region of interest" description="Disordered" evidence="23">
    <location>
        <begin position="760"/>
        <end position="832"/>
    </location>
</feature>
<dbReference type="InterPro" id="IPR001460">
    <property type="entry name" value="PCN-bd_Tpept"/>
</dbReference>
<evidence type="ECO:0000256" key="20">
    <source>
        <dbReference type="ARBA" id="ARBA00034000"/>
    </source>
</evidence>
<keyword evidence="19" id="KW-0961">Cell wall biogenesis/degradation</keyword>
<reference evidence="26 27" key="1">
    <citation type="journal article" date="2019" name="Int. J. Syst. Evol. Microbiol.">
        <title>The Global Catalogue of Microorganisms (GCM) 10K type strain sequencing project: providing services to taxonomists for standard genome sequencing and annotation.</title>
        <authorList>
            <consortium name="The Broad Institute Genomics Platform"/>
            <consortium name="The Broad Institute Genome Sequencing Center for Infectious Disease"/>
            <person name="Wu L."/>
            <person name="Ma J."/>
        </authorList>
    </citation>
    <scope>NUCLEOTIDE SEQUENCE [LARGE SCALE GENOMIC DNA]</scope>
    <source>
        <strain evidence="26 27">JCM 1407</strain>
    </source>
</reference>
<dbReference type="PANTHER" id="PTHR32282:SF11">
    <property type="entry name" value="PENICILLIN-BINDING PROTEIN 1B"/>
    <property type="match status" value="1"/>
</dbReference>
<keyword evidence="27" id="KW-1185">Reference proteome</keyword>
<keyword evidence="6" id="KW-0121">Carboxypeptidase</keyword>
<keyword evidence="14" id="KW-0573">Peptidoglycan synthesis</keyword>
<dbReference type="InterPro" id="IPR050396">
    <property type="entry name" value="Glycosyltr_51/Transpeptidase"/>
</dbReference>
<organism evidence="26 27">
    <name type="scientific">Clostridium oceanicum</name>
    <dbReference type="NCBI Taxonomy" id="1543"/>
    <lineage>
        <taxon>Bacteria</taxon>
        <taxon>Bacillati</taxon>
        <taxon>Bacillota</taxon>
        <taxon>Clostridia</taxon>
        <taxon>Eubacteriales</taxon>
        <taxon>Clostridiaceae</taxon>
        <taxon>Clostridium</taxon>
    </lineage>
</organism>
<accession>A0ABN1JW48</accession>
<dbReference type="Pfam" id="PF00912">
    <property type="entry name" value="Transgly"/>
    <property type="match status" value="1"/>
</dbReference>
<keyword evidence="16" id="KW-0472">Membrane</keyword>
<comment type="function">
    <text evidence="1">Cell wall formation. Synthesis of cross-linked peptidoglycan from the lipid intermediates. The enzyme has a penicillin-insensitive transglycosylase N-terminal domain (formation of linear glycan strands) and a penicillin-sensitive transpeptidase C-terminal domain (cross-linking of the peptide subunits).</text>
</comment>
<evidence type="ECO:0000256" key="21">
    <source>
        <dbReference type="ARBA" id="ARBA00044770"/>
    </source>
</evidence>
<dbReference type="Proteomes" id="UP001501510">
    <property type="component" value="Unassembled WGS sequence"/>
</dbReference>
<keyword evidence="18" id="KW-0511">Multifunctional enzyme</keyword>
<evidence type="ECO:0000256" key="10">
    <source>
        <dbReference type="ARBA" id="ARBA00022692"/>
    </source>
</evidence>
<evidence type="ECO:0000256" key="18">
    <source>
        <dbReference type="ARBA" id="ARBA00023268"/>
    </source>
</evidence>
<evidence type="ECO:0000256" key="1">
    <source>
        <dbReference type="ARBA" id="ARBA00002624"/>
    </source>
</evidence>
<evidence type="ECO:0000256" key="22">
    <source>
        <dbReference type="ARBA" id="ARBA00049902"/>
    </source>
</evidence>
<dbReference type="RefSeq" id="WP_343764262.1">
    <property type="nucleotide sequence ID" value="NZ_BAAACG010000019.1"/>
</dbReference>
<keyword evidence="8" id="KW-0328">Glycosyltransferase</keyword>
<proteinExistence type="predicted"/>
<keyword evidence="5" id="KW-1003">Cell membrane</keyword>
<feature type="compositionally biased region" description="Low complexity" evidence="23">
    <location>
        <begin position="812"/>
        <end position="826"/>
    </location>
</feature>
<keyword evidence="13" id="KW-0735">Signal-anchor</keyword>
<dbReference type="InterPro" id="IPR036950">
    <property type="entry name" value="PBP_transglycosylase"/>
</dbReference>
<dbReference type="SUPFAM" id="SSF56601">
    <property type="entry name" value="beta-lactamase/transpeptidase-like"/>
    <property type="match status" value="1"/>
</dbReference>
<evidence type="ECO:0000259" key="24">
    <source>
        <dbReference type="Pfam" id="PF00905"/>
    </source>
</evidence>
<evidence type="ECO:0000313" key="26">
    <source>
        <dbReference type="EMBL" id="GAA0747763.1"/>
    </source>
</evidence>
<comment type="subcellular location">
    <subcellularLocation>
        <location evidence="2">Cell membrane</location>
        <topology evidence="2">Single-pass type II membrane protein</topology>
    </subcellularLocation>
</comment>
<comment type="caution">
    <text evidence="26">The sequence shown here is derived from an EMBL/GenBank/DDBJ whole genome shotgun (WGS) entry which is preliminary data.</text>
</comment>
<sequence length="832" mass="92374">MSTNKRKKKKKKNKRKSFKIIFYTFLMLFLIGSISAGTVAYTMIKSAPKLDVNQILTLNEPSVLFDDKDKMMDKVITREQRIVVSSDNIPLNLKHAFVSIEDERFYKHKGVDPLRVLGAAFRNVINKIKRKPQLQGASTITQQLIKNTVLSSEISIKRKVQEMYLASKLEKELSKDKILESYMNTIFLGGRAFGVEAASKQYFNKKAKDLTLIECAYIAGVPQSPSIYYAFSSSSQNNPSTYLNRTKTVLSKMLDNEYINQAEYSNAINDLNNNKLQFKKPSSTTNKLNYEWFTTPAVQQVKEDLKKQYKYDDKQIQNMLLNGGLKIYTTMDKTLQDKTQKILNTASYLNSYNDNKGILQPQSGVVVMDYRNGEVKTLIGGRGNQPIGSFNRAASKSYLRAAGSSIKPLTVYSAAIDSKKANAATVIEDSPIPTSIGSKYGSNGAPYNPKNSPNKYSGYVTIRKGLKHSINTVAVKLEDKIGLSTGINYAKKFNIPLDNHDTTSMAAIALGELHKGTNPLIMAQAYGTFGNNGKYTNAKLYRKVVDRTGKVVLENKTETEQILSPQAAYITYDMMKGTVSEGGTGPAANFGTMEIAGKTGTSSYGKDLWFCGLTPYYSASVWIGNDNYSKPNGVFSSTAARLWGDIMKQFHSGLPYKKLSKPSGIVTANVDSVSGKLPTPLSFRDPRGSTVYSELFIDGTVPTTYDDIHVEARINKLTGNLASKFTPSFLVTSKVFIRRDYDPGVNLEDSQYVLPAMYDPENTESHKNEPNSQPRAKPKENGDNNKNPSDPHKKDENKTDDKNDTLVPTVPNGPNNSNNNDNLNTPGKNQDD</sequence>
<dbReference type="NCBIfam" id="TIGR02074">
    <property type="entry name" value="PBP_1a_fam"/>
    <property type="match status" value="1"/>
</dbReference>
<evidence type="ECO:0000256" key="15">
    <source>
        <dbReference type="ARBA" id="ARBA00022989"/>
    </source>
</evidence>
<keyword evidence="12" id="KW-0133">Cell shape</keyword>
<evidence type="ECO:0000256" key="14">
    <source>
        <dbReference type="ARBA" id="ARBA00022984"/>
    </source>
</evidence>
<keyword evidence="11" id="KW-0378">Hydrolase</keyword>
<evidence type="ECO:0000256" key="2">
    <source>
        <dbReference type="ARBA" id="ARBA00004401"/>
    </source>
</evidence>
<evidence type="ECO:0000256" key="13">
    <source>
        <dbReference type="ARBA" id="ARBA00022968"/>
    </source>
</evidence>
<evidence type="ECO:0000256" key="5">
    <source>
        <dbReference type="ARBA" id="ARBA00022475"/>
    </source>
</evidence>
<dbReference type="EMBL" id="BAAACG010000019">
    <property type="protein sequence ID" value="GAA0747763.1"/>
    <property type="molecule type" value="Genomic_DNA"/>
</dbReference>
<dbReference type="EC" id="2.4.99.28" evidence="21"/>
<dbReference type="Gene3D" id="1.10.3810.10">
    <property type="entry name" value="Biosynthetic peptidoglycan transglycosylase-like"/>
    <property type="match status" value="1"/>
</dbReference>
<keyword evidence="9" id="KW-0808">Transferase</keyword>
<protein>
    <recommendedName>
        <fullName evidence="4">Penicillin-binding protein 1A</fullName>
        <ecNumber evidence="21">2.4.99.28</ecNumber>
        <ecNumber evidence="3">3.4.16.4</ecNumber>
    </recommendedName>
</protein>
<dbReference type="SUPFAM" id="SSF53955">
    <property type="entry name" value="Lysozyme-like"/>
    <property type="match status" value="1"/>
</dbReference>
<name>A0ABN1JW48_9CLOT</name>
<evidence type="ECO:0000256" key="19">
    <source>
        <dbReference type="ARBA" id="ARBA00023316"/>
    </source>
</evidence>
<feature type="domain" description="Penicillin-binding protein transpeptidase" evidence="24">
    <location>
        <begin position="364"/>
        <end position="647"/>
    </location>
</feature>
<dbReference type="Pfam" id="PF00905">
    <property type="entry name" value="Transpeptidase"/>
    <property type="match status" value="1"/>
</dbReference>
<evidence type="ECO:0000256" key="3">
    <source>
        <dbReference type="ARBA" id="ARBA00012448"/>
    </source>
</evidence>
<dbReference type="InterPro" id="IPR012338">
    <property type="entry name" value="Beta-lactam/transpept-like"/>
</dbReference>
<evidence type="ECO:0000256" key="23">
    <source>
        <dbReference type="SAM" id="MobiDB-lite"/>
    </source>
</evidence>
<dbReference type="Gene3D" id="3.40.710.10">
    <property type="entry name" value="DD-peptidase/beta-lactamase superfamily"/>
    <property type="match status" value="1"/>
</dbReference>
<evidence type="ECO:0000259" key="25">
    <source>
        <dbReference type="Pfam" id="PF00912"/>
    </source>
</evidence>
<feature type="domain" description="Glycosyl transferase family 51" evidence="25">
    <location>
        <begin position="72"/>
        <end position="253"/>
    </location>
</feature>
<evidence type="ECO:0000256" key="11">
    <source>
        <dbReference type="ARBA" id="ARBA00022801"/>
    </source>
</evidence>
<evidence type="ECO:0000256" key="7">
    <source>
        <dbReference type="ARBA" id="ARBA00022670"/>
    </source>
</evidence>
<comment type="catalytic activity">
    <reaction evidence="22">
        <text>[GlcNAc-(1-&gt;4)-Mur2Ac(oyl-L-Ala-gamma-D-Glu-L-Lys-D-Ala-D-Ala)](n)-di-trans,octa-cis-undecaprenyl diphosphate + beta-D-GlcNAc-(1-&gt;4)-Mur2Ac(oyl-L-Ala-gamma-D-Glu-L-Lys-D-Ala-D-Ala)-di-trans,octa-cis-undecaprenyl diphosphate = [GlcNAc-(1-&gt;4)-Mur2Ac(oyl-L-Ala-gamma-D-Glu-L-Lys-D-Ala-D-Ala)](n+1)-di-trans,octa-cis-undecaprenyl diphosphate + di-trans,octa-cis-undecaprenyl diphosphate + H(+)</text>
        <dbReference type="Rhea" id="RHEA:23708"/>
        <dbReference type="Rhea" id="RHEA-COMP:9602"/>
        <dbReference type="Rhea" id="RHEA-COMP:9603"/>
        <dbReference type="ChEBI" id="CHEBI:15378"/>
        <dbReference type="ChEBI" id="CHEBI:58405"/>
        <dbReference type="ChEBI" id="CHEBI:60033"/>
        <dbReference type="ChEBI" id="CHEBI:78435"/>
        <dbReference type="EC" id="2.4.99.28"/>
    </reaction>
</comment>
<dbReference type="InterPro" id="IPR023346">
    <property type="entry name" value="Lysozyme-like_dom_sf"/>
</dbReference>
<gene>
    <name evidence="26" type="ORF">GCM10008906_37250</name>
</gene>
<dbReference type="EC" id="3.4.16.4" evidence="3"/>